<proteinExistence type="predicted"/>
<dbReference type="Proteomes" id="UP001271007">
    <property type="component" value="Unassembled WGS sequence"/>
</dbReference>
<dbReference type="AlphaFoldDB" id="A0AAJ0GIH1"/>
<gene>
    <name evidence="1" type="ORF">LTR09_001292</name>
</gene>
<evidence type="ECO:0000313" key="2">
    <source>
        <dbReference type="Proteomes" id="UP001271007"/>
    </source>
</evidence>
<reference evidence="1" key="1">
    <citation type="submission" date="2023-04" db="EMBL/GenBank/DDBJ databases">
        <title>Black Yeasts Isolated from many extreme environments.</title>
        <authorList>
            <person name="Coleine C."/>
            <person name="Stajich J.E."/>
            <person name="Selbmann L."/>
        </authorList>
    </citation>
    <scope>NUCLEOTIDE SEQUENCE</scope>
    <source>
        <strain evidence="1">CCFEE 5312</strain>
    </source>
</reference>
<accession>A0AAJ0GIH1</accession>
<dbReference type="EMBL" id="JAWDJX010000002">
    <property type="protein sequence ID" value="KAK3058214.1"/>
    <property type="molecule type" value="Genomic_DNA"/>
</dbReference>
<evidence type="ECO:0000313" key="1">
    <source>
        <dbReference type="EMBL" id="KAK3058214.1"/>
    </source>
</evidence>
<sequence>MLPRIDLNSITREEYSNAIIHEPIPDNAASEWREQATDLKDLVSKLAFHPAMEPNLQQTYMTPAISKNKVYFMWDFVTKTYAFLENIPPTKDFSGSPQIWTDVITRSMMAAELILDSKPGMLDMLVESTYPGAASDRPVIGDDIKAAAERLKAR</sequence>
<protein>
    <submittedName>
        <fullName evidence="1">Uncharacterized protein</fullName>
    </submittedName>
</protein>
<name>A0AAJ0GIH1_9PEZI</name>
<keyword evidence="2" id="KW-1185">Reference proteome</keyword>
<comment type="caution">
    <text evidence="1">The sequence shown here is derived from an EMBL/GenBank/DDBJ whole genome shotgun (WGS) entry which is preliminary data.</text>
</comment>
<organism evidence="1 2">
    <name type="scientific">Extremus antarcticus</name>
    <dbReference type="NCBI Taxonomy" id="702011"/>
    <lineage>
        <taxon>Eukaryota</taxon>
        <taxon>Fungi</taxon>
        <taxon>Dikarya</taxon>
        <taxon>Ascomycota</taxon>
        <taxon>Pezizomycotina</taxon>
        <taxon>Dothideomycetes</taxon>
        <taxon>Dothideomycetidae</taxon>
        <taxon>Mycosphaerellales</taxon>
        <taxon>Extremaceae</taxon>
        <taxon>Extremus</taxon>
    </lineage>
</organism>